<proteinExistence type="predicted"/>
<dbReference type="Proteomes" id="UP001482520">
    <property type="component" value="Unassembled WGS sequence"/>
</dbReference>
<dbReference type="InterPro" id="IPR000182">
    <property type="entry name" value="GNAT_dom"/>
</dbReference>
<evidence type="ECO:0000313" key="3">
    <source>
        <dbReference type="Proteomes" id="UP001482520"/>
    </source>
</evidence>
<dbReference type="CDD" id="cd04301">
    <property type="entry name" value="NAT_SF"/>
    <property type="match status" value="1"/>
</dbReference>
<protein>
    <submittedName>
        <fullName evidence="2">GNAT family N-acetyltransferase</fullName>
    </submittedName>
</protein>
<keyword evidence="3" id="KW-1185">Reference proteome</keyword>
<name>A0ABV1NZV3_9ACTN</name>
<dbReference type="Gene3D" id="3.40.630.30">
    <property type="match status" value="1"/>
</dbReference>
<dbReference type="RefSeq" id="WP_349804843.1">
    <property type="nucleotide sequence ID" value="NZ_JBEGDP010000013.1"/>
</dbReference>
<reference evidence="2 3" key="1">
    <citation type="submission" date="2024-02" db="EMBL/GenBank/DDBJ databases">
        <title>Full genome sequence of Nocardioides kribbensis.</title>
        <authorList>
            <person name="Poletto B.L."/>
            <person name="Silva G."/>
            <person name="Galante D."/>
            <person name="Campos K.R."/>
            <person name="Santos M.B.N."/>
            <person name="Sacchi C.T."/>
        </authorList>
    </citation>
    <scope>NUCLEOTIDE SEQUENCE [LARGE SCALE GENOMIC DNA]</scope>
    <source>
        <strain evidence="2 3">O4R</strain>
    </source>
</reference>
<dbReference type="EMBL" id="JBEGDP010000013">
    <property type="protein sequence ID" value="MEQ7848046.1"/>
    <property type="molecule type" value="Genomic_DNA"/>
</dbReference>
<comment type="caution">
    <text evidence="2">The sequence shown here is derived from an EMBL/GenBank/DDBJ whole genome shotgun (WGS) entry which is preliminary data.</text>
</comment>
<dbReference type="Pfam" id="PF00583">
    <property type="entry name" value="Acetyltransf_1"/>
    <property type="match status" value="1"/>
</dbReference>
<gene>
    <name evidence="2" type="ORF">V6R90_12235</name>
</gene>
<sequence length="246" mass="26384">MHPATAAAVDRSYARVFGVDEEDLWCDLTVRTHRRLGDYPGWYVAWRGEGVHVSSPVDAPAVDAGMLAGCEIPELQDVGFWRRFAAERGLRLVGPATHTYLDTDPLARGGRVGDGPADGDGAGDGVVALDAAQREQLRTTVPAAEWEESGWADRPALAWGLVVEGRVVAAANLRPVDGAPLDVGVLVAPAHRGRGLAERVGRHAASWAVRHHGHARWSSRDDNAASLATARRIGFETWCAQVAVRP</sequence>
<organism evidence="2 3">
    <name type="scientific">Nocardioides kribbensis</name>
    <dbReference type="NCBI Taxonomy" id="305517"/>
    <lineage>
        <taxon>Bacteria</taxon>
        <taxon>Bacillati</taxon>
        <taxon>Actinomycetota</taxon>
        <taxon>Actinomycetes</taxon>
        <taxon>Propionibacteriales</taxon>
        <taxon>Nocardioidaceae</taxon>
        <taxon>Nocardioides</taxon>
    </lineage>
</organism>
<evidence type="ECO:0000259" key="1">
    <source>
        <dbReference type="PROSITE" id="PS51186"/>
    </source>
</evidence>
<dbReference type="SUPFAM" id="SSF55729">
    <property type="entry name" value="Acyl-CoA N-acyltransferases (Nat)"/>
    <property type="match status" value="1"/>
</dbReference>
<accession>A0ABV1NZV3</accession>
<dbReference type="PROSITE" id="PS51186">
    <property type="entry name" value="GNAT"/>
    <property type="match status" value="1"/>
</dbReference>
<feature type="domain" description="N-acetyltransferase" evidence="1">
    <location>
        <begin position="119"/>
        <end position="246"/>
    </location>
</feature>
<dbReference type="InterPro" id="IPR016181">
    <property type="entry name" value="Acyl_CoA_acyltransferase"/>
</dbReference>
<evidence type="ECO:0000313" key="2">
    <source>
        <dbReference type="EMBL" id="MEQ7848046.1"/>
    </source>
</evidence>